<evidence type="ECO:0000256" key="1">
    <source>
        <dbReference type="SAM" id="MobiDB-lite"/>
    </source>
</evidence>
<organism evidence="2 3">
    <name type="scientific">Streptomyces griseus subsp. griseus (strain JCM 4626 / CBS 651.72 / NBRC 13350 / KCC S-0626 / ISP 5235)</name>
    <dbReference type="NCBI Taxonomy" id="455632"/>
    <lineage>
        <taxon>Bacteria</taxon>
        <taxon>Bacillati</taxon>
        <taxon>Actinomycetota</taxon>
        <taxon>Actinomycetes</taxon>
        <taxon>Kitasatosporales</taxon>
        <taxon>Streptomycetaceae</taxon>
        <taxon>Streptomyces</taxon>
    </lineage>
</organism>
<name>B1VVE5_STRGG</name>
<accession>B1VVE5</accession>
<evidence type="ECO:0000313" key="3">
    <source>
        <dbReference type="Proteomes" id="UP000001685"/>
    </source>
</evidence>
<gene>
    <name evidence="2" type="ordered locus">SGR_1300</name>
</gene>
<dbReference type="AlphaFoldDB" id="B1VVE5"/>
<dbReference type="KEGG" id="sgr:SGR_1300"/>
<dbReference type="PATRIC" id="fig|455632.4.peg.1306"/>
<reference evidence="3" key="1">
    <citation type="journal article" date="2008" name="J. Bacteriol.">
        <title>Genome sequence of the streptomycin-producing microorganism Streptomyces griseus IFO 13350.</title>
        <authorList>
            <person name="Ohnishi Y."/>
            <person name="Ishikawa J."/>
            <person name="Hara H."/>
            <person name="Suzuki H."/>
            <person name="Ikenoya M."/>
            <person name="Ikeda H."/>
            <person name="Yamashita A."/>
            <person name="Hattori M."/>
            <person name="Horinouchi S."/>
        </authorList>
    </citation>
    <scope>NUCLEOTIDE SEQUENCE [LARGE SCALE GENOMIC DNA]</scope>
    <source>
        <strain evidence="3">JCM 4626 / NBRC 13350</strain>
    </source>
</reference>
<dbReference type="RefSeq" id="WP_012378442.1">
    <property type="nucleotide sequence ID" value="NC_010572.1"/>
</dbReference>
<dbReference type="HOGENOM" id="CLU_2756111_0_0_11"/>
<feature type="compositionally biased region" description="Low complexity" evidence="1">
    <location>
        <begin position="18"/>
        <end position="34"/>
    </location>
</feature>
<protein>
    <submittedName>
        <fullName evidence="2">Uncharacterized protein</fullName>
    </submittedName>
</protein>
<sequence length="70" mass="7177">MDLGDDLTARGPTPSARVDALSVDDAAPAVVPSARTGPDPSLRPERDPGEAMDLLVTRPESPRPLGGDTG</sequence>
<evidence type="ECO:0000313" key="2">
    <source>
        <dbReference type="EMBL" id="BAG18129.1"/>
    </source>
</evidence>
<feature type="region of interest" description="Disordered" evidence="1">
    <location>
        <begin position="1"/>
        <end position="70"/>
    </location>
</feature>
<dbReference type="EMBL" id="AP009493">
    <property type="protein sequence ID" value="BAG18129.1"/>
    <property type="molecule type" value="Genomic_DNA"/>
</dbReference>
<dbReference type="Proteomes" id="UP000001685">
    <property type="component" value="Chromosome"/>
</dbReference>
<proteinExistence type="predicted"/>